<comment type="caution">
    <text evidence="2">The sequence shown here is derived from an EMBL/GenBank/DDBJ whole genome shotgun (WGS) entry which is preliminary data.</text>
</comment>
<evidence type="ECO:0000259" key="1">
    <source>
        <dbReference type="Pfam" id="PF07796"/>
    </source>
</evidence>
<proteinExistence type="predicted"/>
<evidence type="ECO:0000313" key="2">
    <source>
        <dbReference type="EMBL" id="CDI04503.1"/>
    </source>
</evidence>
<dbReference type="InterPro" id="IPR012437">
    <property type="entry name" value="DUF1638"/>
</dbReference>
<dbReference type="AlphaFoldDB" id="W6MEF1"/>
<keyword evidence="3" id="KW-1185">Reference proteome</keyword>
<feature type="domain" description="DUF1638" evidence="1">
    <location>
        <begin position="46"/>
        <end position="199"/>
    </location>
</feature>
<reference evidence="2" key="2">
    <citation type="submission" date="2014-03" db="EMBL/GenBank/DDBJ databases">
        <title>Candidatus Competibacter-lineage genomes retrieved from metagenomes reveal functional metabolic diversity.</title>
        <authorList>
            <person name="McIlroy S.J."/>
            <person name="Albertsen M."/>
            <person name="Andresen E.K."/>
            <person name="Saunders A.M."/>
            <person name="Kristiansen R."/>
            <person name="Stokholm-Bjerregaard M."/>
            <person name="Nielsen K.L."/>
            <person name="Nielsen P.H."/>
        </authorList>
    </citation>
    <scope>NUCLEOTIDE SEQUENCE</scope>
    <source>
        <strain evidence="2">Run_A_D11</strain>
    </source>
</reference>
<dbReference type="Pfam" id="PF07796">
    <property type="entry name" value="DUF1638"/>
    <property type="match status" value="1"/>
</dbReference>
<organism evidence="2 3">
    <name type="scientific">Candidatus Competibacter denitrificans Run_A_D11</name>
    <dbReference type="NCBI Taxonomy" id="1400863"/>
    <lineage>
        <taxon>Bacteria</taxon>
        <taxon>Pseudomonadati</taxon>
        <taxon>Pseudomonadota</taxon>
        <taxon>Gammaproteobacteria</taxon>
        <taxon>Candidatus Competibacteraceae</taxon>
        <taxon>Candidatus Competibacter</taxon>
    </lineage>
</organism>
<protein>
    <recommendedName>
        <fullName evidence="1">DUF1638 domain-containing protein</fullName>
    </recommendedName>
</protein>
<dbReference type="Proteomes" id="UP000035760">
    <property type="component" value="Unassembled WGS sequence"/>
</dbReference>
<sequence length="219" mass="24904">MKTGDNRPITVAAQPRQPLVMVGCGILHKEVNYLIEQNGWFVETQFLDSALHNYLNKLSERLHEALVANREQGRETVVFYGCCHPRMEAILKHHHTLRTRGQNCIAMLLGYERFMAALEQGAYFLLEDWALTWEPMITQCFGHNLSVVREIFHTSHKSMIAIRTPCSGDFTAAARAAAAFVDLPLIWMDVDLSHLEAVLASAIFLKQNPAERCRECDSY</sequence>
<reference evidence="2" key="1">
    <citation type="submission" date="2013-07" db="EMBL/GenBank/DDBJ databases">
        <authorList>
            <person name="McIlroy S."/>
        </authorList>
    </citation>
    <scope>NUCLEOTIDE SEQUENCE [LARGE SCALE GENOMIC DNA]</scope>
    <source>
        <strain evidence="2">Run_A_D11</strain>
    </source>
</reference>
<dbReference type="OrthoDB" id="5570734at2"/>
<evidence type="ECO:0000313" key="3">
    <source>
        <dbReference type="Proteomes" id="UP000035760"/>
    </source>
</evidence>
<dbReference type="STRING" id="1400863.BN873_980104"/>
<name>W6MEF1_9GAMM</name>
<dbReference type="RefSeq" id="WP_048676741.1">
    <property type="nucleotide sequence ID" value="NZ_CBTJ020000111.1"/>
</dbReference>
<accession>W6MEF1</accession>
<gene>
    <name evidence="2" type="ORF">BN873_980104</name>
</gene>
<dbReference type="EMBL" id="CBTJ020000111">
    <property type="protein sequence ID" value="CDI04503.1"/>
    <property type="molecule type" value="Genomic_DNA"/>
</dbReference>